<keyword evidence="8 11" id="KW-0464">Manganese</keyword>
<dbReference type="GO" id="GO:0030145">
    <property type="term" value="F:manganese ion binding"/>
    <property type="evidence" value="ECO:0007669"/>
    <property type="project" value="TreeGrafter"/>
</dbReference>
<dbReference type="AlphaFoldDB" id="A0A081KGW9"/>
<dbReference type="UniPathway" id="UPA00246"/>
<dbReference type="EC" id="4.2.1.8" evidence="5 11"/>
<dbReference type="NCBIfam" id="NF003027">
    <property type="entry name" value="PRK03906.1"/>
    <property type="match status" value="1"/>
</dbReference>
<comment type="caution">
    <text evidence="12">The sequence shown here is derived from an EMBL/GenBank/DDBJ whole genome shotgun (WGS) entry which is preliminary data.</text>
</comment>
<evidence type="ECO:0000313" key="13">
    <source>
        <dbReference type="Proteomes" id="UP000027997"/>
    </source>
</evidence>
<evidence type="ECO:0000256" key="5">
    <source>
        <dbReference type="ARBA" id="ARBA00012927"/>
    </source>
</evidence>
<evidence type="ECO:0000256" key="2">
    <source>
        <dbReference type="ARBA" id="ARBA00002713"/>
    </source>
</evidence>
<dbReference type="RefSeq" id="WP_020583245.1">
    <property type="nucleotide sequence ID" value="NZ_JOJP01000001.1"/>
</dbReference>
<dbReference type="PANTHER" id="PTHR30387">
    <property type="entry name" value="MANNONATE DEHYDRATASE"/>
    <property type="match status" value="1"/>
</dbReference>
<evidence type="ECO:0000256" key="8">
    <source>
        <dbReference type="ARBA" id="ARBA00023211"/>
    </source>
</evidence>
<comment type="similarity">
    <text evidence="4 11">Belongs to the mannonate dehydratase family.</text>
</comment>
<name>A0A081KGW9_9GAMM</name>
<sequence>MEQTWRWYGPKDPVTIRDIMQTGATGIVSALHHIANGEVWTVEEIEKRKREIEWDEEKGRSTGLRWSVVESVPVSEDIKKRTGDYERHLKNYCTTLLNLGACGVDVVCYNFMPVLDWTRTDLSYEVSDGSRALRFDRYEFAAFELYVLKRPGAEVDYSEDDQAKAKKRFATMTEDDITRLTKNLIAGLPGAEEGYTLEQFQQALDSYAHIDAEGLRQNLFSFLREVVPAAEQAGVRLCIHPDDPPWAILGLPRIASTEDDFIRITQAVDSIYNGITFCTGSLSPREDNDLPGMVERLGSRIHFVHLRSVEREDDGSFYEANHLEGMANLYDVTRALIMEQRRRQEEGRVDCLIPMRPDHGHQMLDDLAKQTNPGYSCIGRMRGLAELRGLMMGIERSL</sequence>
<comment type="catalytic activity">
    <reaction evidence="1 11">
        <text>D-mannonate = 2-dehydro-3-deoxy-D-gluconate + H2O</text>
        <dbReference type="Rhea" id="RHEA:20097"/>
        <dbReference type="ChEBI" id="CHEBI:15377"/>
        <dbReference type="ChEBI" id="CHEBI:17767"/>
        <dbReference type="ChEBI" id="CHEBI:57990"/>
        <dbReference type="EC" id="4.2.1.8"/>
    </reaction>
</comment>
<evidence type="ECO:0000256" key="1">
    <source>
        <dbReference type="ARBA" id="ARBA00001794"/>
    </source>
</evidence>
<dbReference type="GO" id="GO:0008927">
    <property type="term" value="F:mannonate dehydratase activity"/>
    <property type="evidence" value="ECO:0007669"/>
    <property type="project" value="UniProtKB-UniRule"/>
</dbReference>
<evidence type="ECO:0000256" key="7">
    <source>
        <dbReference type="ARBA" id="ARBA00023004"/>
    </source>
</evidence>
<dbReference type="PANTHER" id="PTHR30387:SF2">
    <property type="entry name" value="MANNONATE DEHYDRATASE"/>
    <property type="match status" value="1"/>
</dbReference>
<comment type="pathway">
    <text evidence="3 11">Carbohydrate metabolism; pentose and glucuronate interconversion.</text>
</comment>
<dbReference type="Gene3D" id="3.20.20.150">
    <property type="entry name" value="Divalent-metal-dependent TIM barrel enzymes"/>
    <property type="match status" value="1"/>
</dbReference>
<dbReference type="NCBIfam" id="TIGR00695">
    <property type="entry name" value="uxuA"/>
    <property type="match status" value="1"/>
</dbReference>
<dbReference type="InterPro" id="IPR004628">
    <property type="entry name" value="Man_deHydtase"/>
</dbReference>
<evidence type="ECO:0000256" key="9">
    <source>
        <dbReference type="ARBA" id="ARBA00023239"/>
    </source>
</evidence>
<evidence type="ECO:0000256" key="6">
    <source>
        <dbReference type="ARBA" id="ARBA00016339"/>
    </source>
</evidence>
<protein>
    <recommendedName>
        <fullName evidence="6 11">Mannonate dehydratase</fullName>
        <ecNumber evidence="5 11">4.2.1.8</ecNumber>
    </recommendedName>
    <alternativeName>
        <fullName evidence="10 11">D-mannonate hydro-lyase</fullName>
    </alternativeName>
</protein>
<keyword evidence="9 11" id="KW-0456">Lyase</keyword>
<dbReference type="HAMAP" id="MF_00106">
    <property type="entry name" value="UxuA"/>
    <property type="match status" value="1"/>
</dbReference>
<evidence type="ECO:0000256" key="11">
    <source>
        <dbReference type="HAMAP-Rule" id="MF_00106"/>
    </source>
</evidence>
<dbReference type="Proteomes" id="UP000027997">
    <property type="component" value="Unassembled WGS sequence"/>
</dbReference>
<dbReference type="STRING" id="305900.GV64_24095"/>
<organism evidence="12 13">
    <name type="scientific">Endozoicomonas elysicola</name>
    <dbReference type="NCBI Taxonomy" id="305900"/>
    <lineage>
        <taxon>Bacteria</taxon>
        <taxon>Pseudomonadati</taxon>
        <taxon>Pseudomonadota</taxon>
        <taxon>Gammaproteobacteria</taxon>
        <taxon>Oceanospirillales</taxon>
        <taxon>Endozoicomonadaceae</taxon>
        <taxon>Endozoicomonas</taxon>
    </lineage>
</organism>
<dbReference type="SUPFAM" id="SSF51658">
    <property type="entry name" value="Xylose isomerase-like"/>
    <property type="match status" value="1"/>
</dbReference>
<evidence type="ECO:0000256" key="10">
    <source>
        <dbReference type="ARBA" id="ARBA00033474"/>
    </source>
</evidence>
<dbReference type="PIRSF" id="PIRSF016049">
    <property type="entry name" value="Man_dehyd"/>
    <property type="match status" value="1"/>
</dbReference>
<comment type="cofactor">
    <cofactor evidence="11">
        <name>Fe(2+)</name>
        <dbReference type="ChEBI" id="CHEBI:29033"/>
    </cofactor>
    <cofactor evidence="11">
        <name>Mn(2+)</name>
        <dbReference type="ChEBI" id="CHEBI:29035"/>
    </cofactor>
</comment>
<dbReference type="GO" id="GO:0008198">
    <property type="term" value="F:ferrous iron binding"/>
    <property type="evidence" value="ECO:0007669"/>
    <property type="project" value="TreeGrafter"/>
</dbReference>
<dbReference type="Pfam" id="PF03786">
    <property type="entry name" value="UxuA"/>
    <property type="match status" value="1"/>
</dbReference>
<reference evidence="12 13" key="1">
    <citation type="submission" date="2014-06" db="EMBL/GenBank/DDBJ databases">
        <title>Whole Genome Sequences of Three Symbiotic Endozoicomonas Bacteria.</title>
        <authorList>
            <person name="Neave M.J."/>
            <person name="Apprill A."/>
            <person name="Voolstra C.R."/>
        </authorList>
    </citation>
    <scope>NUCLEOTIDE SEQUENCE [LARGE SCALE GENOMIC DNA]</scope>
    <source>
        <strain evidence="12 13">DSM 22380</strain>
    </source>
</reference>
<dbReference type="eggNOG" id="COG1312">
    <property type="taxonomic scope" value="Bacteria"/>
</dbReference>
<comment type="function">
    <text evidence="2 11">Catalyzes the dehydration of D-mannonate.</text>
</comment>
<keyword evidence="13" id="KW-1185">Reference proteome</keyword>
<gene>
    <name evidence="11" type="primary">uxuA</name>
    <name evidence="12" type="ORF">GV64_24095</name>
</gene>
<dbReference type="EMBL" id="JOJP01000001">
    <property type="protein sequence ID" value="KEI73395.1"/>
    <property type="molecule type" value="Genomic_DNA"/>
</dbReference>
<proteinExistence type="inferred from homology"/>
<keyword evidence="7 11" id="KW-0408">Iron</keyword>
<dbReference type="GO" id="GO:0042840">
    <property type="term" value="P:D-glucuronate catabolic process"/>
    <property type="evidence" value="ECO:0007669"/>
    <property type="project" value="TreeGrafter"/>
</dbReference>
<dbReference type="InterPro" id="IPR036237">
    <property type="entry name" value="Xyl_isomerase-like_sf"/>
</dbReference>
<evidence type="ECO:0000256" key="3">
    <source>
        <dbReference type="ARBA" id="ARBA00004892"/>
    </source>
</evidence>
<evidence type="ECO:0000313" key="12">
    <source>
        <dbReference type="EMBL" id="KEI73395.1"/>
    </source>
</evidence>
<evidence type="ECO:0000256" key="4">
    <source>
        <dbReference type="ARBA" id="ARBA00007389"/>
    </source>
</evidence>
<accession>A0A081KGW9</accession>